<keyword evidence="2" id="KW-0812">Transmembrane</keyword>
<evidence type="ECO:0000313" key="3">
    <source>
        <dbReference type="EMBL" id="PZG22413.1"/>
    </source>
</evidence>
<accession>A0A2W2EJ87</accession>
<keyword evidence="2" id="KW-1133">Transmembrane helix</keyword>
<feature type="region of interest" description="Disordered" evidence="1">
    <location>
        <begin position="97"/>
        <end position="120"/>
    </location>
</feature>
<gene>
    <name evidence="3" type="ORF">C1I98_36690</name>
</gene>
<keyword evidence="4" id="KW-1185">Reference proteome</keyword>
<evidence type="ECO:0008006" key="5">
    <source>
        <dbReference type="Google" id="ProtNLM"/>
    </source>
</evidence>
<comment type="caution">
    <text evidence="3">The sequence shown here is derived from an EMBL/GenBank/DDBJ whole genome shotgun (WGS) entry which is preliminary data.</text>
</comment>
<keyword evidence="2" id="KW-0472">Membrane</keyword>
<feature type="non-terminal residue" evidence="3">
    <location>
        <position position="208"/>
    </location>
</feature>
<feature type="region of interest" description="Disordered" evidence="1">
    <location>
        <begin position="176"/>
        <end position="208"/>
    </location>
</feature>
<sequence length="208" mass="21653">MIFVSAGLVLAAIVLLIAGVVLAEPSLVMWSIVVSVLSAVFLLIAVLLRRHALFPRGGPAKATMPPPAPLQAGPYQAGPMASPMMAAPPPQAVQHMATMPPQPRAHHPMAAGASPVAPRRASGISPDAIVLVIPGRRRYHVAGCRQLAGRDHEELTYEEAREEGFSPCTTCLPDAALGGVQAPPTPEPASSPAEGTMQPEPTTNPVRV</sequence>
<protein>
    <recommendedName>
        <fullName evidence="5">Ada DNA repair metal-binding domain-containing protein</fullName>
    </recommendedName>
</protein>
<evidence type="ECO:0000256" key="1">
    <source>
        <dbReference type="SAM" id="MobiDB-lite"/>
    </source>
</evidence>
<name>A0A2W2EJ87_9ACTN</name>
<evidence type="ECO:0000313" key="4">
    <source>
        <dbReference type="Proteomes" id="UP000248544"/>
    </source>
</evidence>
<reference evidence="3 4" key="1">
    <citation type="submission" date="2018-01" db="EMBL/GenBank/DDBJ databases">
        <title>Draft genome sequence of Sphaerisporangium sp. 7K107.</title>
        <authorList>
            <person name="Sahin N."/>
            <person name="Saygin H."/>
            <person name="Ay H."/>
        </authorList>
    </citation>
    <scope>NUCLEOTIDE SEQUENCE [LARGE SCALE GENOMIC DNA]</scope>
    <source>
        <strain evidence="3 4">7K107</strain>
    </source>
</reference>
<feature type="compositionally biased region" description="Polar residues" evidence="1">
    <location>
        <begin position="199"/>
        <end position="208"/>
    </location>
</feature>
<dbReference type="EMBL" id="POUA01000552">
    <property type="protein sequence ID" value="PZG22413.1"/>
    <property type="molecule type" value="Genomic_DNA"/>
</dbReference>
<organism evidence="3 4">
    <name type="scientific">Spongiactinospora gelatinilytica</name>
    <dbReference type="NCBI Taxonomy" id="2666298"/>
    <lineage>
        <taxon>Bacteria</taxon>
        <taxon>Bacillati</taxon>
        <taxon>Actinomycetota</taxon>
        <taxon>Actinomycetes</taxon>
        <taxon>Streptosporangiales</taxon>
        <taxon>Streptosporangiaceae</taxon>
        <taxon>Spongiactinospora</taxon>
    </lineage>
</organism>
<dbReference type="AlphaFoldDB" id="A0A2W2EJ87"/>
<proteinExistence type="predicted"/>
<dbReference type="Proteomes" id="UP000248544">
    <property type="component" value="Unassembled WGS sequence"/>
</dbReference>
<feature type="transmembrane region" description="Helical" evidence="2">
    <location>
        <begin position="28"/>
        <end position="48"/>
    </location>
</feature>
<evidence type="ECO:0000256" key="2">
    <source>
        <dbReference type="SAM" id="Phobius"/>
    </source>
</evidence>